<comment type="caution">
    <text evidence="3">The sequence shown here is derived from an EMBL/GenBank/DDBJ whole genome shotgun (WGS) entry which is preliminary data.</text>
</comment>
<feature type="non-terminal residue" evidence="3">
    <location>
        <position position="1"/>
    </location>
</feature>
<gene>
    <name evidence="3" type="ORF">LCGC14_2765470</name>
</gene>
<evidence type="ECO:0000256" key="2">
    <source>
        <dbReference type="SAM" id="MobiDB-lite"/>
    </source>
</evidence>
<organism evidence="3">
    <name type="scientific">marine sediment metagenome</name>
    <dbReference type="NCBI Taxonomy" id="412755"/>
    <lineage>
        <taxon>unclassified sequences</taxon>
        <taxon>metagenomes</taxon>
        <taxon>ecological metagenomes</taxon>
    </lineage>
</organism>
<name>A0A0F9B6B8_9ZZZZ</name>
<evidence type="ECO:0000256" key="1">
    <source>
        <dbReference type="SAM" id="Coils"/>
    </source>
</evidence>
<dbReference type="EMBL" id="LAZR01050948">
    <property type="protein sequence ID" value="KKK86214.1"/>
    <property type="molecule type" value="Genomic_DNA"/>
</dbReference>
<sequence length="211" mass="24003">EELRKDSELKKQLEAERERIKKLEIQIAELKSFVEKLSENKNNKKLMKVAGQKEVDMLKESMTSLEKVVQSMLQQKEQVSMEYVSDLVKAMSDVQGITDELIEMGYTKLASPEIMSSDETYPTIGKEVITDTIPQEVMVPTSPTTFQTEPQTSPSVSTDELNGLGSITKPTISKKLINKKEDFLKLSSNIKESIKNIKNKIVRFSRKTNKR</sequence>
<reference evidence="3" key="1">
    <citation type="journal article" date="2015" name="Nature">
        <title>Complex archaea that bridge the gap between prokaryotes and eukaryotes.</title>
        <authorList>
            <person name="Spang A."/>
            <person name="Saw J.H."/>
            <person name="Jorgensen S.L."/>
            <person name="Zaremba-Niedzwiedzka K."/>
            <person name="Martijn J."/>
            <person name="Lind A.E."/>
            <person name="van Eijk R."/>
            <person name="Schleper C."/>
            <person name="Guy L."/>
            <person name="Ettema T.J."/>
        </authorList>
    </citation>
    <scope>NUCLEOTIDE SEQUENCE</scope>
</reference>
<feature type="coiled-coil region" evidence="1">
    <location>
        <begin position="3"/>
        <end position="40"/>
    </location>
</feature>
<evidence type="ECO:0000313" key="3">
    <source>
        <dbReference type="EMBL" id="KKK86214.1"/>
    </source>
</evidence>
<accession>A0A0F9B6B8</accession>
<protein>
    <submittedName>
        <fullName evidence="3">Uncharacterized protein</fullName>
    </submittedName>
</protein>
<dbReference type="AlphaFoldDB" id="A0A0F9B6B8"/>
<feature type="region of interest" description="Disordered" evidence="2">
    <location>
        <begin position="143"/>
        <end position="164"/>
    </location>
</feature>
<keyword evidence="1" id="KW-0175">Coiled coil</keyword>
<proteinExistence type="predicted"/>
<feature type="compositionally biased region" description="Polar residues" evidence="2">
    <location>
        <begin position="143"/>
        <end position="160"/>
    </location>
</feature>